<dbReference type="GeneID" id="111108877"/>
<keyword evidence="2 3" id="KW-0040">ANK repeat</keyword>
<keyword evidence="1" id="KW-0677">Repeat</keyword>
<reference evidence="6" key="1">
    <citation type="submission" date="2025-08" db="UniProtKB">
        <authorList>
            <consortium name="RefSeq"/>
        </authorList>
    </citation>
    <scope>IDENTIFICATION</scope>
    <source>
        <tissue evidence="6">Whole sample</tissue>
    </source>
</reference>
<evidence type="ECO:0000313" key="5">
    <source>
        <dbReference type="Proteomes" id="UP000694844"/>
    </source>
</evidence>
<sequence length="739" mass="84163">MAIHGLFYVGKVAEILECNEEAPYVEEDVLSFLLQDEFDPSASEYEFDVFPVDKCPMSKEEWDKRSHQLQCNQTHGYHCVPNKHLTSLIEFCYPKGARILFESGNCVELAARGTLNQIACKTTFSSGCPDDVFFGLELYKYPKCLAINAELRCFDADVKCILSRVLEGRTNKQNNTEAEKNDVNDTVKHIITTEKVTHNQTTADENDNTVIVLIVLVVLLLMMLLIVFVVIVYLWKTEKICYKERCQKDVEELQPLIETGIYTKTRSVIAYLAHRKGPLNMKEEDSTSQRLPLSLIPTLDELESEVVLGDMELLLLLRRHCVDGASENFTYLFERKILKNVTKSLRIIESRDNNGCTLLHYAAKGGSKDILETLLKHCTEHTIYDTDHFGHTVLHFACKYGKYDLCAYILSDDTYCQRLLTKTSHDDWNAAHFTAVSGNVELFKLLHGKGEIDMQSETKNGLNILHIACMYNNTAFCQALLNMNTKLNLPLGKADVRGWNIAHYAAEVGNKDIFKCFINEEFASQKTCHGRTVLHICCEFGHYELCELILNGSPFINKILHDVDDEGWNALHSAAKGGNLKVFKRIEEALKSEHSLDVFRKETFYYETVLHICCIHKNVDICRYICNKLKSAPEIVNKVSTNRWTAAHYVAVEIKQDGSEEEIIGVLVQAGIDLKSQSNLGKTVLTVAFEYRNDNLIRYLLDNHKELVNINPAKLREAAAHSKIYERMLQMALQKENSH</sequence>
<dbReference type="KEGG" id="cvn:111108877"/>
<dbReference type="PROSITE" id="PS50088">
    <property type="entry name" value="ANK_REPEAT"/>
    <property type="match status" value="1"/>
</dbReference>
<organism evidence="5 6">
    <name type="scientific">Crassostrea virginica</name>
    <name type="common">Eastern oyster</name>
    <dbReference type="NCBI Taxonomy" id="6565"/>
    <lineage>
        <taxon>Eukaryota</taxon>
        <taxon>Metazoa</taxon>
        <taxon>Spiralia</taxon>
        <taxon>Lophotrochozoa</taxon>
        <taxon>Mollusca</taxon>
        <taxon>Bivalvia</taxon>
        <taxon>Autobranchia</taxon>
        <taxon>Pteriomorphia</taxon>
        <taxon>Ostreida</taxon>
        <taxon>Ostreoidea</taxon>
        <taxon>Ostreidae</taxon>
        <taxon>Crassostrea</taxon>
    </lineage>
</organism>
<name>A0A8B8BD16_CRAVI</name>
<dbReference type="PANTHER" id="PTHR24126:SF14">
    <property type="entry name" value="ANK_REP_REGION DOMAIN-CONTAINING PROTEIN"/>
    <property type="match status" value="1"/>
</dbReference>
<dbReference type="Proteomes" id="UP000694844">
    <property type="component" value="Chromosome 8"/>
</dbReference>
<dbReference type="SUPFAM" id="SSF48403">
    <property type="entry name" value="Ankyrin repeat"/>
    <property type="match status" value="1"/>
</dbReference>
<dbReference type="PANTHER" id="PTHR24126">
    <property type="entry name" value="ANKYRIN REPEAT, PH AND SEC7 DOMAIN CONTAINING PROTEIN SECG-RELATED"/>
    <property type="match status" value="1"/>
</dbReference>
<dbReference type="RefSeq" id="XP_022300669.1">
    <property type="nucleotide sequence ID" value="XM_022444961.1"/>
</dbReference>
<dbReference type="AlphaFoldDB" id="A0A8B8BD16"/>
<dbReference type="PROSITE" id="PS50297">
    <property type="entry name" value="ANK_REP_REGION"/>
    <property type="match status" value="1"/>
</dbReference>
<evidence type="ECO:0000256" key="4">
    <source>
        <dbReference type="SAM" id="Phobius"/>
    </source>
</evidence>
<evidence type="ECO:0000313" key="6">
    <source>
        <dbReference type="RefSeq" id="XP_022300669.1"/>
    </source>
</evidence>
<evidence type="ECO:0000256" key="2">
    <source>
        <dbReference type="ARBA" id="ARBA00023043"/>
    </source>
</evidence>
<keyword evidence="4" id="KW-0472">Membrane</keyword>
<proteinExistence type="predicted"/>
<feature type="transmembrane region" description="Helical" evidence="4">
    <location>
        <begin position="210"/>
        <end position="235"/>
    </location>
</feature>
<dbReference type="Gene3D" id="1.25.40.20">
    <property type="entry name" value="Ankyrin repeat-containing domain"/>
    <property type="match status" value="2"/>
</dbReference>
<dbReference type="InterPro" id="IPR002110">
    <property type="entry name" value="Ankyrin_rpt"/>
</dbReference>
<keyword evidence="4" id="KW-1133">Transmembrane helix</keyword>
<keyword evidence="4" id="KW-0812">Transmembrane</keyword>
<feature type="repeat" description="ANK" evidence="3">
    <location>
        <begin position="354"/>
        <end position="386"/>
    </location>
</feature>
<evidence type="ECO:0000256" key="3">
    <source>
        <dbReference type="PROSITE-ProRule" id="PRU00023"/>
    </source>
</evidence>
<dbReference type="SMART" id="SM00248">
    <property type="entry name" value="ANK"/>
    <property type="match status" value="10"/>
</dbReference>
<protein>
    <submittedName>
        <fullName evidence="6">Uncharacterized protein LOC111108877</fullName>
    </submittedName>
</protein>
<dbReference type="OrthoDB" id="6156851at2759"/>
<accession>A0A8B8BD16</accession>
<gene>
    <name evidence="6" type="primary">LOC111108877</name>
</gene>
<dbReference type="Pfam" id="PF12796">
    <property type="entry name" value="Ank_2"/>
    <property type="match status" value="4"/>
</dbReference>
<dbReference type="InterPro" id="IPR036770">
    <property type="entry name" value="Ankyrin_rpt-contain_sf"/>
</dbReference>
<evidence type="ECO:0000256" key="1">
    <source>
        <dbReference type="ARBA" id="ARBA00022737"/>
    </source>
</evidence>
<keyword evidence="5" id="KW-1185">Reference proteome</keyword>